<dbReference type="RefSeq" id="WP_165478610.1">
    <property type="nucleotide sequence ID" value="NZ_CAACYI010000001.1"/>
</dbReference>
<evidence type="ECO:0000256" key="3">
    <source>
        <dbReference type="ARBA" id="ARBA00007110"/>
    </source>
</evidence>
<proteinExistence type="inferred from homology"/>
<gene>
    <name evidence="11" type="primary">cobT</name>
    <name evidence="11" type="ORF">NCTC13150_00804</name>
</gene>
<evidence type="ECO:0000313" key="12">
    <source>
        <dbReference type="Proteomes" id="UP000377798"/>
    </source>
</evidence>
<evidence type="ECO:0000256" key="2">
    <source>
        <dbReference type="ARBA" id="ARBA00005049"/>
    </source>
</evidence>
<evidence type="ECO:0000256" key="1">
    <source>
        <dbReference type="ARBA" id="ARBA00002197"/>
    </source>
</evidence>
<comment type="caution">
    <text evidence="11">The sequence shown here is derived from an EMBL/GenBank/DDBJ whole genome shotgun (WGS) entry which is preliminary data.</text>
</comment>
<dbReference type="Pfam" id="PF02277">
    <property type="entry name" value="DBI_PRT"/>
    <property type="match status" value="1"/>
</dbReference>
<dbReference type="UniPathway" id="UPA00061">
    <property type="reaction ID" value="UER00516"/>
</dbReference>
<evidence type="ECO:0000256" key="9">
    <source>
        <dbReference type="ARBA" id="ARBA00047340"/>
    </source>
</evidence>
<evidence type="ECO:0000256" key="5">
    <source>
        <dbReference type="ARBA" id="ARBA00015486"/>
    </source>
</evidence>
<comment type="function">
    <text evidence="1">Catalyzes the synthesis of alpha-ribazole-5'-phosphate from nicotinate mononucleotide (NAMN) and 5,6-dimethylbenzimidazole (DMB).</text>
</comment>
<dbReference type="EC" id="2.4.2.21" evidence="4 10"/>
<keyword evidence="8 11" id="KW-0808">Transferase</keyword>
<dbReference type="CDD" id="cd02439">
    <property type="entry name" value="DMB-PRT_CobT"/>
    <property type="match status" value="1"/>
</dbReference>
<dbReference type="EMBL" id="CAACYI010000001">
    <property type="protein sequence ID" value="VFB16284.1"/>
    <property type="molecule type" value="Genomic_DNA"/>
</dbReference>
<accession>A0A8H2M4E3</accession>
<dbReference type="GO" id="GO:0008939">
    <property type="term" value="F:nicotinate-nucleotide-dimethylbenzimidazole phosphoribosyltransferase activity"/>
    <property type="evidence" value="ECO:0007669"/>
    <property type="project" value="UniProtKB-UniRule"/>
</dbReference>
<dbReference type="InterPro" id="IPR036087">
    <property type="entry name" value="Nict_dMeBzImd_PRibTrfase_sf"/>
</dbReference>
<keyword evidence="12" id="KW-1185">Reference proteome</keyword>
<organism evidence="11 12">
    <name type="scientific">Urinicoccus massiliensis</name>
    <dbReference type="NCBI Taxonomy" id="1723382"/>
    <lineage>
        <taxon>Bacteria</taxon>
        <taxon>Bacillati</taxon>
        <taxon>Bacillota</taxon>
        <taxon>Tissierellia</taxon>
        <taxon>Tissierellales</taxon>
        <taxon>Peptoniphilaceae</taxon>
        <taxon>Urinicoccus</taxon>
    </lineage>
</organism>
<evidence type="ECO:0000256" key="8">
    <source>
        <dbReference type="ARBA" id="ARBA00022679"/>
    </source>
</evidence>
<name>A0A8H2M4E3_9FIRM</name>
<comment type="similarity">
    <text evidence="3">Belongs to the CobT family.</text>
</comment>
<dbReference type="NCBIfam" id="TIGR03160">
    <property type="entry name" value="cobT_DBIPRT"/>
    <property type="match status" value="1"/>
</dbReference>
<evidence type="ECO:0000256" key="4">
    <source>
        <dbReference type="ARBA" id="ARBA00011991"/>
    </source>
</evidence>
<keyword evidence="7 11" id="KW-0328">Glycosyltransferase</keyword>
<dbReference type="InterPro" id="IPR023195">
    <property type="entry name" value="Nict_dMeBzImd_PRibTrfase_N"/>
</dbReference>
<reference evidence="11 12" key="1">
    <citation type="submission" date="2019-02" db="EMBL/GenBank/DDBJ databases">
        <authorList>
            <consortium name="Pathogen Informatics"/>
        </authorList>
    </citation>
    <scope>NUCLEOTIDE SEQUENCE [LARGE SCALE GENOMIC DNA]</scope>
    <source>
        <strain evidence="11 12">3012STDY7089603</strain>
    </source>
</reference>
<dbReference type="GO" id="GO:0009236">
    <property type="term" value="P:cobalamin biosynthetic process"/>
    <property type="evidence" value="ECO:0007669"/>
    <property type="project" value="UniProtKB-UniRule"/>
</dbReference>
<comment type="pathway">
    <text evidence="2">Nucleoside biosynthesis; alpha-ribazole biosynthesis; alpha-ribazole from 5,6-dimethylbenzimidazole: step 1/2.</text>
</comment>
<dbReference type="PANTHER" id="PTHR43463:SF1">
    <property type="entry name" value="NICOTINATE-NUCLEOTIDE--DIMETHYLBENZIMIDAZOLE PHOSPHORIBOSYLTRANSFERASE"/>
    <property type="match status" value="1"/>
</dbReference>
<dbReference type="SUPFAM" id="SSF52733">
    <property type="entry name" value="Nicotinate mononucleotide:5,6-dimethylbenzimidazole phosphoribosyltransferase (CobT)"/>
    <property type="match status" value="1"/>
</dbReference>
<comment type="catalytic activity">
    <reaction evidence="9">
        <text>5,6-dimethylbenzimidazole + nicotinate beta-D-ribonucleotide = alpha-ribazole 5'-phosphate + nicotinate + H(+)</text>
        <dbReference type="Rhea" id="RHEA:11196"/>
        <dbReference type="ChEBI" id="CHEBI:15378"/>
        <dbReference type="ChEBI" id="CHEBI:15890"/>
        <dbReference type="ChEBI" id="CHEBI:32544"/>
        <dbReference type="ChEBI" id="CHEBI:57502"/>
        <dbReference type="ChEBI" id="CHEBI:57918"/>
        <dbReference type="EC" id="2.4.2.21"/>
    </reaction>
</comment>
<dbReference type="Gene3D" id="3.40.50.10210">
    <property type="match status" value="1"/>
</dbReference>
<dbReference type="Proteomes" id="UP000377798">
    <property type="component" value="Unassembled WGS sequence"/>
</dbReference>
<keyword evidence="6" id="KW-0169">Cobalamin biosynthesis</keyword>
<protein>
    <recommendedName>
        <fullName evidence="5 10">Nicotinate-nucleotide--dimethylbenzimidazole phosphoribosyltransferase</fullName>
        <ecNumber evidence="4 10">2.4.2.21</ecNumber>
    </recommendedName>
</protein>
<sequence length="359" mass="38575">MNQFENFPLHPLDEEAGKKAREIWDSRTHPIGSLGSLEEMTIQLAKITGNPTNDLDKKVVIVMASDNGIYEEDVSSSPQVFTHMLTNAMARGETGVAALCKCQGSDVAVVNIGIINQGPYEDNVIQKLVSQGTKNFMKEPAIPMEDVYKAIQAGIDVAEDYIQKGYKILGTGELGIANTTTSSAVLAALSKYKVEDCVGLGGGITNQQLVNKVNVIKRAIEKYDLYNQDVFAILSCVGGLDICGLVGVFLAGARHGVPVVIDGIISVVAALCADHIAPGAKEFFFASHLSMEKAMARSLDLLGKEALVSLHMRLGEGSGCPFTFTIFDHALYAMKNMGTFDSNAIENTLLVNIRDGVKE</sequence>
<dbReference type="Gene3D" id="1.10.1610.10">
    <property type="match status" value="1"/>
</dbReference>
<dbReference type="InterPro" id="IPR003200">
    <property type="entry name" value="Nict_dMeBzImd_PRibTrfase"/>
</dbReference>
<dbReference type="AlphaFoldDB" id="A0A8H2M4E3"/>
<dbReference type="NCBIfam" id="NF000996">
    <property type="entry name" value="PRK00105.1"/>
    <property type="match status" value="1"/>
</dbReference>
<dbReference type="PANTHER" id="PTHR43463">
    <property type="entry name" value="NICOTINATE-NUCLEOTIDE--DIMETHYLBENZIMIDAZOLE PHOSPHORIBOSYLTRANSFERASE"/>
    <property type="match status" value="1"/>
</dbReference>
<evidence type="ECO:0000256" key="6">
    <source>
        <dbReference type="ARBA" id="ARBA00022573"/>
    </source>
</evidence>
<dbReference type="InterPro" id="IPR017846">
    <property type="entry name" value="Nict_dMeBzImd_PRibTrfase_bact"/>
</dbReference>
<evidence type="ECO:0000256" key="10">
    <source>
        <dbReference type="NCBIfam" id="TIGR03160"/>
    </source>
</evidence>
<evidence type="ECO:0000313" key="11">
    <source>
        <dbReference type="EMBL" id="VFB16284.1"/>
    </source>
</evidence>
<evidence type="ECO:0000256" key="7">
    <source>
        <dbReference type="ARBA" id="ARBA00022676"/>
    </source>
</evidence>